<dbReference type="Proteomes" id="UP000298416">
    <property type="component" value="Unassembled WGS sequence"/>
</dbReference>
<reference evidence="2" key="1">
    <citation type="submission" date="2018-01" db="EMBL/GenBank/DDBJ databases">
        <authorList>
            <person name="Mao J.F."/>
        </authorList>
    </citation>
    <scope>NUCLEOTIDE SEQUENCE</scope>
    <source>
        <strain evidence="2">Huo1</strain>
        <tissue evidence="2">Leaf</tissue>
    </source>
</reference>
<evidence type="ECO:0000256" key="1">
    <source>
        <dbReference type="SAM" id="Phobius"/>
    </source>
</evidence>
<evidence type="ECO:0000313" key="3">
    <source>
        <dbReference type="Proteomes" id="UP000298416"/>
    </source>
</evidence>
<evidence type="ECO:0008006" key="4">
    <source>
        <dbReference type="Google" id="ProtNLM"/>
    </source>
</evidence>
<name>A0A8X8ZLS4_SALSN</name>
<dbReference type="EMBL" id="PNBA02000011">
    <property type="protein sequence ID" value="KAG6409243.1"/>
    <property type="molecule type" value="Genomic_DNA"/>
</dbReference>
<reference evidence="2" key="2">
    <citation type="submission" date="2020-08" db="EMBL/GenBank/DDBJ databases">
        <title>Plant Genome Project.</title>
        <authorList>
            <person name="Zhang R.-G."/>
        </authorList>
    </citation>
    <scope>NUCLEOTIDE SEQUENCE</scope>
    <source>
        <strain evidence="2">Huo1</strain>
        <tissue evidence="2">Leaf</tissue>
    </source>
</reference>
<keyword evidence="1" id="KW-1133">Transmembrane helix</keyword>
<keyword evidence="1" id="KW-0472">Membrane</keyword>
<protein>
    <recommendedName>
        <fullName evidence="4">Transmembrane protein</fullName>
    </recommendedName>
</protein>
<proteinExistence type="predicted"/>
<feature type="transmembrane region" description="Helical" evidence="1">
    <location>
        <begin position="68"/>
        <end position="92"/>
    </location>
</feature>
<evidence type="ECO:0000313" key="2">
    <source>
        <dbReference type="EMBL" id="KAG6409243.1"/>
    </source>
</evidence>
<keyword evidence="1" id="KW-0812">Transmembrane</keyword>
<gene>
    <name evidence="2" type="ORF">SASPL_132277</name>
</gene>
<accession>A0A8X8ZLS4</accession>
<organism evidence="2">
    <name type="scientific">Salvia splendens</name>
    <name type="common">Scarlet sage</name>
    <dbReference type="NCBI Taxonomy" id="180675"/>
    <lineage>
        <taxon>Eukaryota</taxon>
        <taxon>Viridiplantae</taxon>
        <taxon>Streptophyta</taxon>
        <taxon>Embryophyta</taxon>
        <taxon>Tracheophyta</taxon>
        <taxon>Spermatophyta</taxon>
        <taxon>Magnoliopsida</taxon>
        <taxon>eudicotyledons</taxon>
        <taxon>Gunneridae</taxon>
        <taxon>Pentapetalae</taxon>
        <taxon>asterids</taxon>
        <taxon>lamiids</taxon>
        <taxon>Lamiales</taxon>
        <taxon>Lamiaceae</taxon>
        <taxon>Nepetoideae</taxon>
        <taxon>Mentheae</taxon>
        <taxon>Salviinae</taxon>
        <taxon>Salvia</taxon>
        <taxon>Salvia subgen. Calosphace</taxon>
        <taxon>core Calosphace</taxon>
    </lineage>
</organism>
<comment type="caution">
    <text evidence="2">The sequence shown here is derived from an EMBL/GenBank/DDBJ whole genome shotgun (WGS) entry which is preliminary data.</text>
</comment>
<dbReference type="AlphaFoldDB" id="A0A8X8ZLS4"/>
<keyword evidence="3" id="KW-1185">Reference proteome</keyword>
<dbReference type="PANTHER" id="PTHR37249:SF3">
    <property type="entry name" value="OS03G0206201 PROTEIN"/>
    <property type="match status" value="1"/>
</dbReference>
<dbReference type="PANTHER" id="PTHR37249">
    <property type="entry name" value="OS03G0206201 PROTEIN"/>
    <property type="match status" value="1"/>
</dbReference>
<sequence>MTMKCWNKMITPMRKAWTKFSRKIDLCGSSGHIKLQRDVKSCEYEDVHVLWEMLNKSDTNRKLKPASVIMRSFGFLFMLLLMGAAAFLYLSFPSKEGTMINPGMVSIGRMKAMALTIKRRKVKQDMDHPSKAADVEGNVHLEDYRPIDPIPSSTASIRPGLIQHGTPLMPYMPGPSPPPTEAKRGEFP</sequence>